<keyword evidence="1" id="KW-0472">Membrane</keyword>
<keyword evidence="1" id="KW-0812">Transmembrane</keyword>
<dbReference type="PANTHER" id="PTHR43550:SF3">
    <property type="entry name" value="3-KETODIHYDROSPHINGOSINE REDUCTASE"/>
    <property type="match status" value="1"/>
</dbReference>
<evidence type="ECO:0000313" key="3">
    <source>
        <dbReference type="Proteomes" id="UP000291404"/>
    </source>
</evidence>
<dbReference type="Pfam" id="PF00106">
    <property type="entry name" value="adh_short"/>
    <property type="match status" value="1"/>
</dbReference>
<keyword evidence="3" id="KW-1185">Reference proteome</keyword>
<dbReference type="GO" id="GO:0005789">
    <property type="term" value="C:endoplasmic reticulum membrane"/>
    <property type="evidence" value="ECO:0007669"/>
    <property type="project" value="TreeGrafter"/>
</dbReference>
<name>A0A4Q9LNH2_9MICR</name>
<dbReference type="GO" id="GO:0030148">
    <property type="term" value="P:sphingolipid biosynthetic process"/>
    <property type="evidence" value="ECO:0007669"/>
    <property type="project" value="TreeGrafter"/>
</dbReference>
<dbReference type="GO" id="GO:0006666">
    <property type="term" value="P:3-keto-sphinganine metabolic process"/>
    <property type="evidence" value="ECO:0007669"/>
    <property type="project" value="TreeGrafter"/>
</dbReference>
<accession>A0A4Q9LNH2</accession>
<dbReference type="GO" id="GO:0047560">
    <property type="term" value="F:3-dehydrosphinganine reductase activity"/>
    <property type="evidence" value="ECO:0007669"/>
    <property type="project" value="TreeGrafter"/>
</dbReference>
<dbReference type="AlphaFoldDB" id="A0A4Q9LNH2"/>
<dbReference type="PRINTS" id="PR00081">
    <property type="entry name" value="GDHRDH"/>
</dbReference>
<dbReference type="VEuPathDB" id="MicrosporidiaDB:CWI36_0067p0050"/>
<keyword evidence="1" id="KW-1133">Transmembrane helix</keyword>
<evidence type="ECO:0000256" key="1">
    <source>
        <dbReference type="SAM" id="Phobius"/>
    </source>
</evidence>
<feature type="transmembrane region" description="Helical" evidence="1">
    <location>
        <begin position="263"/>
        <end position="283"/>
    </location>
</feature>
<reference evidence="2 3" key="1">
    <citation type="submission" date="2017-12" db="EMBL/GenBank/DDBJ databases">
        <authorList>
            <person name="Pombert J.-F."/>
            <person name="Haag K.L."/>
            <person name="Ebert D."/>
        </authorList>
    </citation>
    <scope>NUCLEOTIDE SEQUENCE [LARGE SCALE GENOMIC DNA]</scope>
    <source>
        <strain evidence="2">BE-OM-2</strain>
    </source>
</reference>
<dbReference type="STRING" id="148818.A0A4Q9LNH2"/>
<proteinExistence type="predicted"/>
<dbReference type="Gene3D" id="3.40.50.720">
    <property type="entry name" value="NAD(P)-binding Rossmann-like Domain"/>
    <property type="match status" value="1"/>
</dbReference>
<protein>
    <submittedName>
        <fullName evidence="2">Short chain dehydrogenase</fullName>
    </submittedName>
</protein>
<dbReference type="EMBL" id="PITI01000067">
    <property type="protein sequence ID" value="TBU09065.1"/>
    <property type="molecule type" value="Genomic_DNA"/>
</dbReference>
<sequence>MWVYLVGIPILICIGVYVGRGMFRRSINFKNKKVLIIGGTSGLGLALAIEIQKRKGDVTVAARRFDLLKSIKEKHGFSVFVADAVRYETLECLGDDYDFVFNCAGICYPGYFEDLDVDVFKKSMEINYFGTVNTLMHFYNNNKRPFGFVMVSSTLSFYSFPGYSSYSPCKAAINSLFDSLEMEMARSGVFLYVYYVSTIKSRGYDEENKNKPEFTKDIEGRECSKSCTPEERAKHLLNSMYYNNRIVSDVNTRLLKVAGRCDSVLDFLFLPLALVLVPFWKLYVKIKFFYF</sequence>
<comment type="caution">
    <text evidence="2">The sequence shown here is derived from an EMBL/GenBank/DDBJ whole genome shotgun (WGS) entry which is preliminary data.</text>
</comment>
<evidence type="ECO:0000313" key="2">
    <source>
        <dbReference type="EMBL" id="TBU09065.1"/>
    </source>
</evidence>
<organism evidence="2 3">
    <name type="scientific">Hamiltosporidium magnivora</name>
    <dbReference type="NCBI Taxonomy" id="148818"/>
    <lineage>
        <taxon>Eukaryota</taxon>
        <taxon>Fungi</taxon>
        <taxon>Fungi incertae sedis</taxon>
        <taxon>Microsporidia</taxon>
        <taxon>Dubosqiidae</taxon>
        <taxon>Hamiltosporidium</taxon>
    </lineage>
</organism>
<dbReference type="PANTHER" id="PTHR43550">
    <property type="entry name" value="3-KETODIHYDROSPHINGOSINE REDUCTASE"/>
    <property type="match status" value="1"/>
</dbReference>
<dbReference type="SUPFAM" id="SSF51735">
    <property type="entry name" value="NAD(P)-binding Rossmann-fold domains"/>
    <property type="match status" value="1"/>
</dbReference>
<feature type="transmembrane region" description="Helical" evidence="1">
    <location>
        <begin position="6"/>
        <end position="23"/>
    </location>
</feature>
<dbReference type="Proteomes" id="UP000291404">
    <property type="component" value="Unassembled WGS sequence"/>
</dbReference>
<gene>
    <name evidence="2" type="ORF">CWI36_0067p0050</name>
</gene>
<dbReference type="InterPro" id="IPR036291">
    <property type="entry name" value="NAD(P)-bd_dom_sf"/>
</dbReference>
<dbReference type="InterPro" id="IPR002347">
    <property type="entry name" value="SDR_fam"/>
</dbReference>
<dbReference type="VEuPathDB" id="MicrosporidiaDB:CWI39_1288p0020"/>